<comment type="caution">
    <text evidence="1">The sequence shown here is derived from an EMBL/GenBank/DDBJ whole genome shotgun (WGS) entry which is preliminary data.</text>
</comment>
<dbReference type="InterPro" id="IPR007750">
    <property type="entry name" value="DUF674"/>
</dbReference>
<dbReference type="Proteomes" id="UP000215914">
    <property type="component" value="Unassembled WGS sequence"/>
</dbReference>
<evidence type="ECO:0000313" key="2">
    <source>
        <dbReference type="Proteomes" id="UP000215914"/>
    </source>
</evidence>
<dbReference type="Gramene" id="mRNA:HanXRQr2_Chr15g0671801">
    <property type="protein sequence ID" value="CDS:HanXRQr2_Chr15g0671801.1"/>
    <property type="gene ID" value="HanXRQr2_Chr15g0671801"/>
</dbReference>
<name>A0A9K3H188_HELAN</name>
<reference evidence="1" key="2">
    <citation type="submission" date="2020-06" db="EMBL/GenBank/DDBJ databases">
        <title>Helianthus annuus Genome sequencing and assembly Release 2.</title>
        <authorList>
            <person name="Gouzy J."/>
            <person name="Langlade N."/>
            <person name="Munos S."/>
        </authorList>
    </citation>
    <scope>NUCLEOTIDE SEQUENCE</scope>
    <source>
        <tissue evidence="1">Leaves</tissue>
    </source>
</reference>
<dbReference type="EMBL" id="MNCJ02000330">
    <property type="protein sequence ID" value="KAF5762686.1"/>
    <property type="molecule type" value="Genomic_DNA"/>
</dbReference>
<reference evidence="1" key="1">
    <citation type="journal article" date="2017" name="Nature">
        <title>The sunflower genome provides insights into oil metabolism, flowering and Asterid evolution.</title>
        <authorList>
            <person name="Badouin H."/>
            <person name="Gouzy J."/>
            <person name="Grassa C.J."/>
            <person name="Murat F."/>
            <person name="Staton S.E."/>
            <person name="Cottret L."/>
            <person name="Lelandais-Briere C."/>
            <person name="Owens G.L."/>
            <person name="Carrere S."/>
            <person name="Mayjonade B."/>
            <person name="Legrand L."/>
            <person name="Gill N."/>
            <person name="Kane N.C."/>
            <person name="Bowers J.E."/>
            <person name="Hubner S."/>
            <person name="Bellec A."/>
            <person name="Berard A."/>
            <person name="Berges H."/>
            <person name="Blanchet N."/>
            <person name="Boniface M.C."/>
            <person name="Brunel D."/>
            <person name="Catrice O."/>
            <person name="Chaidir N."/>
            <person name="Claudel C."/>
            <person name="Donnadieu C."/>
            <person name="Faraut T."/>
            <person name="Fievet G."/>
            <person name="Helmstetter N."/>
            <person name="King M."/>
            <person name="Knapp S.J."/>
            <person name="Lai Z."/>
            <person name="Le Paslier M.C."/>
            <person name="Lippi Y."/>
            <person name="Lorenzon L."/>
            <person name="Mandel J.R."/>
            <person name="Marage G."/>
            <person name="Marchand G."/>
            <person name="Marquand E."/>
            <person name="Bret-Mestries E."/>
            <person name="Morien E."/>
            <person name="Nambeesan S."/>
            <person name="Nguyen T."/>
            <person name="Pegot-Espagnet P."/>
            <person name="Pouilly N."/>
            <person name="Raftis F."/>
            <person name="Sallet E."/>
            <person name="Schiex T."/>
            <person name="Thomas J."/>
            <person name="Vandecasteele C."/>
            <person name="Vares D."/>
            <person name="Vear F."/>
            <person name="Vautrin S."/>
            <person name="Crespi M."/>
            <person name="Mangin B."/>
            <person name="Burke J.M."/>
            <person name="Salse J."/>
            <person name="Munos S."/>
            <person name="Vincourt P."/>
            <person name="Rieseberg L.H."/>
            <person name="Langlade N.B."/>
        </authorList>
    </citation>
    <scope>NUCLEOTIDE SEQUENCE</scope>
    <source>
        <tissue evidence="1">Leaves</tissue>
    </source>
</reference>
<evidence type="ECO:0008006" key="3">
    <source>
        <dbReference type="Google" id="ProtNLM"/>
    </source>
</evidence>
<proteinExistence type="predicted"/>
<keyword evidence="2" id="KW-1185">Reference proteome</keyword>
<sequence>MATSKVTLKLFINKKEQRVLFAEASKDFIDFLFSLLVLPVGTVIKLSGNQHTLDGLAKLYESVSDLDNDYIQPNKNKDIILKPTSSVLFFSPHEVPLLPAEAFSKPSRDDDSYEDGYYYHPARRNARERGFVMGLVKYMVMDDLGVSPMPTFSTLLNKFIKDLDALEEKVINIGMNEVYIFTFVIRGGVG</sequence>
<accession>A0A9K3H188</accession>
<dbReference type="AlphaFoldDB" id="A0A9K3H188"/>
<dbReference type="PANTHER" id="PTHR33103">
    <property type="entry name" value="OS01G0153900 PROTEIN"/>
    <property type="match status" value="1"/>
</dbReference>
<dbReference type="PANTHER" id="PTHR33103:SF19">
    <property type="entry name" value="OS09G0544700 PROTEIN"/>
    <property type="match status" value="1"/>
</dbReference>
<organism evidence="1 2">
    <name type="scientific">Helianthus annuus</name>
    <name type="common">Common sunflower</name>
    <dbReference type="NCBI Taxonomy" id="4232"/>
    <lineage>
        <taxon>Eukaryota</taxon>
        <taxon>Viridiplantae</taxon>
        <taxon>Streptophyta</taxon>
        <taxon>Embryophyta</taxon>
        <taxon>Tracheophyta</taxon>
        <taxon>Spermatophyta</taxon>
        <taxon>Magnoliopsida</taxon>
        <taxon>eudicotyledons</taxon>
        <taxon>Gunneridae</taxon>
        <taxon>Pentapetalae</taxon>
        <taxon>asterids</taxon>
        <taxon>campanulids</taxon>
        <taxon>Asterales</taxon>
        <taxon>Asteraceae</taxon>
        <taxon>Asteroideae</taxon>
        <taxon>Heliantheae alliance</taxon>
        <taxon>Heliantheae</taxon>
        <taxon>Helianthus</taxon>
    </lineage>
</organism>
<gene>
    <name evidence="1" type="ORF">HanXRQr2_Chr15g0671801</name>
</gene>
<evidence type="ECO:0000313" key="1">
    <source>
        <dbReference type="EMBL" id="KAF5762686.1"/>
    </source>
</evidence>
<dbReference type="Pfam" id="PF05056">
    <property type="entry name" value="DUF674"/>
    <property type="match status" value="2"/>
</dbReference>
<protein>
    <recommendedName>
        <fullName evidence="3">DUF674 family protein</fullName>
    </recommendedName>
</protein>